<name>A0A017T1S8_9BACT</name>
<reference evidence="3 4" key="1">
    <citation type="submission" date="2013-05" db="EMBL/GenBank/DDBJ databases">
        <title>Genome assembly of Chondromyces apiculatus DSM 436.</title>
        <authorList>
            <person name="Sharma G."/>
            <person name="Khatri I."/>
            <person name="Kaur C."/>
            <person name="Mayilraj S."/>
            <person name="Subramanian S."/>
        </authorList>
    </citation>
    <scope>NUCLEOTIDE SEQUENCE [LARGE SCALE GENOMIC DNA]</scope>
    <source>
        <strain evidence="3 4">DSM 436</strain>
    </source>
</reference>
<sequence length="1051" mass="110664">MIRRAAALALPVFASATVVAGGCAQQAVTVDVRSLERSGRSSFVCLAAPGEAPGLPLTACSRRSATSVDDYGVDEEGNTTLPHLYALVTQTTRGEVAVVDMSTTVSPVLDQDPGVPGANFLHVGALPVDIVSTTGGTATFVATAEVGREGLFALPSHLIRPAAERPPTELNSWPACSLPSAPGEILLVVDPAGPEGERGSCDVAYGASYVADEGEPVTPYQHGDLSAEGLGRQKLVVTLPEMGGFVVIDAQRLLDRHPGSYASCPVERWVPLKAEVPPPGDPPSPPPAAACVNPELLTPSTLPLGAPRPAGIALSGERLFVADLELPLVHAIDMATPCAPVERPPLVTGSMDDPTRVVTTTRIAVSNSSTVDFRRYLYAVDADEGDLMVFDVSDGATQRTPIARPHPEWNPFIPPDRVRFNAPVRDILIIDRDLPVVDPETGVATTGIRCDPNPTLDVCSDTADPSCDLETLYRTSAAFDSGASPTRLRGTFAFALLTNAQISVIDIDDLDASCRGPKIFSETLGCSAVGPSGHGPPPNAPPGDMDADGIPDATDLCPFHYDPDQANSSAPEDSDGNGPQLPPKDVGDRCQGEGSENLASTNEPSCNVVVPNTPRSLNFVFSSETSGLRGEPGLLTLPLLYDRAGTALSDDDEQPKMRAPLPADPDTFFGLAVGAQRLVIDTAPDPELDYLRAGQIDGRNALRMNLEDPRAHIANQAWAVTYEGALPGFSTNAGSLRCVEGACDGADAREKRWDLYDTAGLFCGRGVQSAESVREQLEAAGEDASEASVQALSDFLAIVSDLPDESNAHWSDPSRGTCTYDSCRAEFGLAASPSPRRELTIREAYQDHLVLDPPTLGGPSSDLNCCFPGSAAYQVRGRSQWIATSQVTGFLHHVIVDPVSSVCRNSCDSTVARMNARVRSSTSSTPGCALAAGWPDDVAICEGDPRVLTSPMMKLAITEGRKVCGSAADCPGTPCQDGRCLVPPQRDMQFRFATQGAFVPLIVNLAAGGADIQPQSMRFLPATGELAVTDGSLEGLMMILPGSLSVSRQYY</sequence>
<dbReference type="OrthoDB" id="5477611at2"/>
<dbReference type="InterPro" id="IPR011044">
    <property type="entry name" value="Quino_amine_DH_bsu"/>
</dbReference>
<protein>
    <recommendedName>
        <fullName evidence="5">Lipoprotein</fullName>
    </recommendedName>
</protein>
<dbReference type="STRING" id="1192034.CAP_6540"/>
<evidence type="ECO:0008006" key="5">
    <source>
        <dbReference type="Google" id="ProtNLM"/>
    </source>
</evidence>
<proteinExistence type="predicted"/>
<dbReference type="EMBL" id="ASRX01000055">
    <property type="protein sequence ID" value="EYF02805.1"/>
    <property type="molecule type" value="Genomic_DNA"/>
</dbReference>
<dbReference type="RefSeq" id="WP_052376323.1">
    <property type="nucleotide sequence ID" value="NZ_ASRX01000055.1"/>
</dbReference>
<feature type="chain" id="PRO_5001496530" description="Lipoprotein" evidence="2">
    <location>
        <begin position="21"/>
        <end position="1051"/>
    </location>
</feature>
<comment type="caution">
    <text evidence="3">The sequence shown here is derived from an EMBL/GenBank/DDBJ whole genome shotgun (WGS) entry which is preliminary data.</text>
</comment>
<dbReference type="AlphaFoldDB" id="A0A017T1S8"/>
<evidence type="ECO:0000256" key="1">
    <source>
        <dbReference type="SAM" id="MobiDB-lite"/>
    </source>
</evidence>
<organism evidence="3 4">
    <name type="scientific">Chondromyces apiculatus DSM 436</name>
    <dbReference type="NCBI Taxonomy" id="1192034"/>
    <lineage>
        <taxon>Bacteria</taxon>
        <taxon>Pseudomonadati</taxon>
        <taxon>Myxococcota</taxon>
        <taxon>Polyangia</taxon>
        <taxon>Polyangiales</taxon>
        <taxon>Polyangiaceae</taxon>
        <taxon>Chondromyces</taxon>
    </lineage>
</organism>
<evidence type="ECO:0000313" key="4">
    <source>
        <dbReference type="Proteomes" id="UP000019678"/>
    </source>
</evidence>
<dbReference type="Proteomes" id="UP000019678">
    <property type="component" value="Unassembled WGS sequence"/>
</dbReference>
<dbReference type="PROSITE" id="PS51257">
    <property type="entry name" value="PROKAR_LIPOPROTEIN"/>
    <property type="match status" value="1"/>
</dbReference>
<evidence type="ECO:0000256" key="2">
    <source>
        <dbReference type="SAM" id="SignalP"/>
    </source>
</evidence>
<accession>A0A017T1S8</accession>
<keyword evidence="4" id="KW-1185">Reference proteome</keyword>
<dbReference type="SUPFAM" id="SSF50969">
    <property type="entry name" value="YVTN repeat-like/Quinoprotein amine dehydrogenase"/>
    <property type="match status" value="1"/>
</dbReference>
<evidence type="ECO:0000313" key="3">
    <source>
        <dbReference type="EMBL" id="EYF02805.1"/>
    </source>
</evidence>
<gene>
    <name evidence="3" type="ORF">CAP_6540</name>
</gene>
<keyword evidence="2" id="KW-0732">Signal</keyword>
<feature type="signal peptide" evidence="2">
    <location>
        <begin position="1"/>
        <end position="20"/>
    </location>
</feature>
<feature type="region of interest" description="Disordered" evidence="1">
    <location>
        <begin position="525"/>
        <end position="607"/>
    </location>
</feature>